<feature type="compositionally biased region" description="Basic and acidic residues" evidence="1">
    <location>
        <begin position="43"/>
        <end position="54"/>
    </location>
</feature>
<dbReference type="EMBL" id="BOPA01000008">
    <property type="protein sequence ID" value="GIJ14178.1"/>
    <property type="molecule type" value="Genomic_DNA"/>
</dbReference>
<organism evidence="2 3">
    <name type="scientific">Micromonospora gifhornensis</name>
    <dbReference type="NCBI Taxonomy" id="84594"/>
    <lineage>
        <taxon>Bacteria</taxon>
        <taxon>Bacillati</taxon>
        <taxon>Actinomycetota</taxon>
        <taxon>Actinomycetes</taxon>
        <taxon>Micromonosporales</taxon>
        <taxon>Micromonosporaceae</taxon>
        <taxon>Micromonospora</taxon>
    </lineage>
</organism>
<evidence type="ECO:0000256" key="1">
    <source>
        <dbReference type="SAM" id="MobiDB-lite"/>
    </source>
</evidence>
<feature type="region of interest" description="Disordered" evidence="1">
    <location>
        <begin position="21"/>
        <end position="56"/>
    </location>
</feature>
<reference evidence="2 3" key="1">
    <citation type="submission" date="2021-01" db="EMBL/GenBank/DDBJ databases">
        <title>Whole genome shotgun sequence of Verrucosispora gifhornensis NBRC 16317.</title>
        <authorList>
            <person name="Komaki H."/>
            <person name="Tamura T."/>
        </authorList>
    </citation>
    <scope>NUCLEOTIDE SEQUENCE [LARGE SCALE GENOMIC DNA]</scope>
    <source>
        <strain evidence="2 3">NBRC 16317</strain>
    </source>
</reference>
<accession>A0ABQ4I8N0</accession>
<protein>
    <submittedName>
        <fullName evidence="2">Uncharacterized protein</fullName>
    </submittedName>
</protein>
<evidence type="ECO:0000313" key="3">
    <source>
        <dbReference type="Proteomes" id="UP000647860"/>
    </source>
</evidence>
<gene>
    <name evidence="2" type="ORF">Vgi01_08620</name>
</gene>
<proteinExistence type="predicted"/>
<dbReference type="Proteomes" id="UP000647860">
    <property type="component" value="Unassembled WGS sequence"/>
</dbReference>
<comment type="caution">
    <text evidence="2">The sequence shown here is derived from an EMBL/GenBank/DDBJ whole genome shotgun (WGS) entry which is preliminary data.</text>
</comment>
<keyword evidence="3" id="KW-1185">Reference proteome</keyword>
<feature type="region of interest" description="Disordered" evidence="1">
    <location>
        <begin position="106"/>
        <end position="129"/>
    </location>
</feature>
<feature type="compositionally biased region" description="Polar residues" evidence="1">
    <location>
        <begin position="118"/>
        <end position="129"/>
    </location>
</feature>
<name>A0ABQ4I8N0_9ACTN</name>
<evidence type="ECO:0000313" key="2">
    <source>
        <dbReference type="EMBL" id="GIJ14178.1"/>
    </source>
</evidence>
<sequence>MNEANNPTRGSTPARIEKLIASGINANATTSPARTSVRNTFGDNHDGRDRRGRATADSIEDIQPFPLRVHAPDAHTMPPPAGNDVICTYQYRSDVSGPFPGIVARENTAQETARGRSRTSTTYADSTVW</sequence>
<feature type="compositionally biased region" description="Polar residues" evidence="1">
    <location>
        <begin position="24"/>
        <end position="42"/>
    </location>
</feature>